<evidence type="ECO:0000256" key="17">
    <source>
        <dbReference type="PIRSR" id="PIRSR004682-4"/>
    </source>
</evidence>
<feature type="site" description="Stabilizes the phosphoryl group" evidence="16">
    <location>
        <position position="106"/>
    </location>
</feature>
<dbReference type="NCBIfam" id="NF006506">
    <property type="entry name" value="PRK08942.1"/>
    <property type="match status" value="1"/>
</dbReference>
<protein>
    <recommendedName>
        <fullName evidence="14">D,D-heptose 1,7-bisphosphate phosphatase</fullName>
        <ecNumber evidence="14">3.1.3.-</ecNumber>
    </recommendedName>
</protein>
<evidence type="ECO:0000256" key="3">
    <source>
        <dbReference type="ARBA" id="ARBA00001947"/>
    </source>
</evidence>
<feature type="binding site" evidence="17">
    <location>
        <position position="94"/>
    </location>
    <ligand>
        <name>Zn(2+)</name>
        <dbReference type="ChEBI" id="CHEBI:29105"/>
    </ligand>
</feature>
<dbReference type="PANTHER" id="PTHR42891">
    <property type="entry name" value="D-GLYCERO-BETA-D-MANNO-HEPTOSE-1,7-BISPHOSPHATE 7-PHOSPHATASE"/>
    <property type="match status" value="1"/>
</dbReference>
<feature type="active site" description="Nucleophile" evidence="15">
    <location>
        <position position="12"/>
    </location>
</feature>
<feature type="binding site" evidence="17">
    <location>
        <position position="12"/>
    </location>
    <ligand>
        <name>Mg(2+)</name>
        <dbReference type="ChEBI" id="CHEBI:18420"/>
    </ligand>
</feature>
<comment type="pathway">
    <text evidence="5">Nucleotide-sugar biosynthesis; ADP-L-glycero-beta-D-manno-heptose biosynthesis; ADP-L-glycero-beta-D-manno-heptose from D-glycero-beta-D-manno-heptose 7-phosphate: step 2/4.</text>
</comment>
<dbReference type="CDD" id="cd07503">
    <property type="entry name" value="HAD_HisB-N"/>
    <property type="match status" value="1"/>
</dbReference>
<evidence type="ECO:0000313" key="18">
    <source>
        <dbReference type="EMBL" id="PQJ96587.1"/>
    </source>
</evidence>
<comment type="catalytic activity">
    <reaction evidence="1">
        <text>D-glycero-beta-D-manno-heptose 1,7-bisphosphate + H2O = D-glycero-beta-D-manno-heptose 1-phosphate + phosphate</text>
        <dbReference type="Rhea" id="RHEA:28518"/>
        <dbReference type="ChEBI" id="CHEBI:15377"/>
        <dbReference type="ChEBI" id="CHEBI:43474"/>
        <dbReference type="ChEBI" id="CHEBI:60208"/>
        <dbReference type="ChEBI" id="CHEBI:61593"/>
        <dbReference type="EC" id="3.1.3.82"/>
    </reaction>
</comment>
<feature type="binding site" evidence="17">
    <location>
        <position position="96"/>
    </location>
    <ligand>
        <name>Zn(2+)</name>
        <dbReference type="ChEBI" id="CHEBI:29105"/>
    </ligand>
</feature>
<evidence type="ECO:0000256" key="13">
    <source>
        <dbReference type="ARBA" id="ARBA00061616"/>
    </source>
</evidence>
<feature type="binding site" evidence="17">
    <location>
        <position position="14"/>
    </location>
    <ligand>
        <name>Mg(2+)</name>
        <dbReference type="ChEBI" id="CHEBI:18420"/>
    </ligand>
</feature>
<dbReference type="EMBL" id="PPGH01000034">
    <property type="protein sequence ID" value="PQJ96587.1"/>
    <property type="molecule type" value="Genomic_DNA"/>
</dbReference>
<evidence type="ECO:0000256" key="7">
    <source>
        <dbReference type="ARBA" id="ARBA00022490"/>
    </source>
</evidence>
<evidence type="ECO:0000256" key="5">
    <source>
        <dbReference type="ARBA" id="ARBA00004708"/>
    </source>
</evidence>
<dbReference type="PANTHER" id="PTHR42891:SF1">
    <property type="entry name" value="D-GLYCERO-BETA-D-MANNO-HEPTOSE-1,7-BISPHOSPHATE 7-PHOSPHATASE"/>
    <property type="match status" value="1"/>
</dbReference>
<dbReference type="Pfam" id="PF13242">
    <property type="entry name" value="Hydrolase_like"/>
    <property type="match status" value="1"/>
</dbReference>
<comment type="cofactor">
    <cofactor evidence="3 17">
        <name>Zn(2+)</name>
        <dbReference type="ChEBI" id="CHEBI:29105"/>
    </cofactor>
</comment>
<feature type="site" description="Contributes to substrate recognition" evidence="16">
    <location>
        <position position="105"/>
    </location>
</feature>
<dbReference type="FunFam" id="3.40.50.1000:FF:000168">
    <property type="entry name" value="D,D-heptose 1,7-bisphosphate phosphatase"/>
    <property type="match status" value="1"/>
</dbReference>
<feature type="binding site" evidence="17">
    <location>
        <position position="104"/>
    </location>
    <ligand>
        <name>Zn(2+)</name>
        <dbReference type="ChEBI" id="CHEBI:29105"/>
    </ligand>
</feature>
<dbReference type="GO" id="GO:0046872">
    <property type="term" value="F:metal ion binding"/>
    <property type="evidence" value="ECO:0007669"/>
    <property type="project" value="UniProtKB-KW"/>
</dbReference>
<keyword evidence="7 14" id="KW-0963">Cytoplasm</keyword>
<gene>
    <name evidence="18" type="ORF">CXB77_07160</name>
</gene>
<feature type="binding site" evidence="17">
    <location>
        <position position="102"/>
    </location>
    <ligand>
        <name>Zn(2+)</name>
        <dbReference type="ChEBI" id="CHEBI:29105"/>
    </ligand>
</feature>
<keyword evidence="10 17" id="KW-0862">Zinc</keyword>
<dbReference type="InterPro" id="IPR036412">
    <property type="entry name" value="HAD-like_sf"/>
</dbReference>
<evidence type="ECO:0000256" key="11">
    <source>
        <dbReference type="ARBA" id="ARBA00022842"/>
    </source>
</evidence>
<dbReference type="InterPro" id="IPR006543">
    <property type="entry name" value="Histidinol-phos"/>
</dbReference>
<dbReference type="InterPro" id="IPR004446">
    <property type="entry name" value="Heptose_bisP_phosphatase"/>
</dbReference>
<evidence type="ECO:0000256" key="8">
    <source>
        <dbReference type="ARBA" id="ARBA00022723"/>
    </source>
</evidence>
<dbReference type="GO" id="GO:0005737">
    <property type="term" value="C:cytoplasm"/>
    <property type="evidence" value="ECO:0007669"/>
    <property type="project" value="UniProtKB-SubCell"/>
</dbReference>
<evidence type="ECO:0000256" key="2">
    <source>
        <dbReference type="ARBA" id="ARBA00001946"/>
    </source>
</evidence>
<comment type="cofactor">
    <cofactor evidence="2 17">
        <name>Mg(2+)</name>
        <dbReference type="ChEBI" id="CHEBI:18420"/>
    </cofactor>
</comment>
<dbReference type="InterPro" id="IPR006549">
    <property type="entry name" value="HAD-SF_hydro_IIIA"/>
</dbReference>
<dbReference type="PIRSF" id="PIRSF004682">
    <property type="entry name" value="GmhB"/>
    <property type="match status" value="1"/>
</dbReference>
<accession>A0A2S7XS74</accession>
<keyword evidence="19" id="KW-1185">Reference proteome</keyword>
<evidence type="ECO:0000256" key="9">
    <source>
        <dbReference type="ARBA" id="ARBA00022801"/>
    </source>
</evidence>
<dbReference type="Gene3D" id="3.40.50.1000">
    <property type="entry name" value="HAD superfamily/HAD-like"/>
    <property type="match status" value="1"/>
</dbReference>
<keyword evidence="12 14" id="KW-0119">Carbohydrate metabolism</keyword>
<evidence type="ECO:0000256" key="1">
    <source>
        <dbReference type="ARBA" id="ARBA00001226"/>
    </source>
</evidence>
<feature type="binding site" evidence="17">
    <location>
        <position position="131"/>
    </location>
    <ligand>
        <name>Mg(2+)</name>
        <dbReference type="ChEBI" id="CHEBI:18420"/>
    </ligand>
</feature>
<feature type="active site" description="Proton donor" evidence="15">
    <location>
        <position position="14"/>
    </location>
</feature>
<dbReference type="GO" id="GO:0005975">
    <property type="term" value="P:carbohydrate metabolic process"/>
    <property type="evidence" value="ECO:0007669"/>
    <property type="project" value="InterPro"/>
</dbReference>
<dbReference type="NCBIfam" id="TIGR01656">
    <property type="entry name" value="Histidinol-ppas"/>
    <property type="match status" value="1"/>
</dbReference>
<evidence type="ECO:0000256" key="12">
    <source>
        <dbReference type="ARBA" id="ARBA00023277"/>
    </source>
</evidence>
<dbReference type="Proteomes" id="UP000239936">
    <property type="component" value="Unassembled WGS sequence"/>
</dbReference>
<evidence type="ECO:0000256" key="4">
    <source>
        <dbReference type="ARBA" id="ARBA00004496"/>
    </source>
</evidence>
<keyword evidence="9 14" id="KW-0378">Hydrolase</keyword>
<organism evidence="18 19">
    <name type="scientific">Chromatium okenii</name>
    <dbReference type="NCBI Taxonomy" id="61644"/>
    <lineage>
        <taxon>Bacteria</taxon>
        <taxon>Pseudomonadati</taxon>
        <taxon>Pseudomonadota</taxon>
        <taxon>Gammaproteobacteria</taxon>
        <taxon>Chromatiales</taxon>
        <taxon>Chromatiaceae</taxon>
        <taxon>Chromatium</taxon>
    </lineage>
</organism>
<comment type="subunit">
    <text evidence="6">Monomer.</text>
</comment>
<keyword evidence="11 17" id="KW-0460">Magnesium</keyword>
<dbReference type="OrthoDB" id="9788272at2"/>
<evidence type="ECO:0000256" key="15">
    <source>
        <dbReference type="PIRSR" id="PIRSR004682-1"/>
    </source>
</evidence>
<dbReference type="EC" id="3.1.3.-" evidence="14"/>
<reference evidence="18 19" key="1">
    <citation type="submission" date="2018-01" db="EMBL/GenBank/DDBJ databases">
        <title>The complete genome sequence of Chromatium okenii LaCa, a purple sulfur bacterium with a turbulent life.</title>
        <authorList>
            <person name="Luedin S.M."/>
            <person name="Liechti N."/>
            <person name="Storelli N."/>
            <person name="Danza F."/>
            <person name="Wittwer M."/>
            <person name="Pothier J.F."/>
            <person name="Tonolla M.A."/>
        </authorList>
    </citation>
    <scope>NUCLEOTIDE SEQUENCE [LARGE SCALE GENOMIC DNA]</scope>
    <source>
        <strain evidence="18 19">LaCa</strain>
    </source>
</reference>
<dbReference type="SUPFAM" id="SSF56784">
    <property type="entry name" value="HAD-like"/>
    <property type="match status" value="1"/>
</dbReference>
<dbReference type="GO" id="GO:0034200">
    <property type="term" value="F:D-glycero-beta-D-manno-heptose 1,7-bisphosphate 7-phosphatase activity"/>
    <property type="evidence" value="ECO:0007669"/>
    <property type="project" value="UniProtKB-EC"/>
</dbReference>
<sequence>MSLRSERVIILDRDGVINEDSDDYIKSLAEWKPLPRSIDAIVRLSHAGYRIAIASNQSGIGRNLFPLGELNAMHQLLRELVVAQGGRIEMIAFCPHTPNEHCDCRKPNTGLLKEIANRMNISLVGVPLIGDSVSDIIAARRVGATPWLVMTGKGKRTLAQLRAQDEIFDDLLVCSDLCAAVSVLLNREN</sequence>
<evidence type="ECO:0000256" key="10">
    <source>
        <dbReference type="ARBA" id="ARBA00022833"/>
    </source>
</evidence>
<evidence type="ECO:0000313" key="19">
    <source>
        <dbReference type="Proteomes" id="UP000239936"/>
    </source>
</evidence>
<dbReference type="InterPro" id="IPR023214">
    <property type="entry name" value="HAD_sf"/>
</dbReference>
<name>A0A2S7XS74_9GAMM</name>
<comment type="caution">
    <text evidence="18">The sequence shown here is derived from an EMBL/GenBank/DDBJ whole genome shotgun (WGS) entry which is preliminary data.</text>
</comment>
<dbReference type="AlphaFoldDB" id="A0A2S7XS74"/>
<keyword evidence="8 17" id="KW-0479">Metal-binding</keyword>
<comment type="similarity">
    <text evidence="13 14">Belongs to the gmhB family.</text>
</comment>
<evidence type="ECO:0000256" key="6">
    <source>
        <dbReference type="ARBA" id="ARBA00011245"/>
    </source>
</evidence>
<dbReference type="NCBIfam" id="TIGR01662">
    <property type="entry name" value="HAD-SF-IIIA"/>
    <property type="match status" value="1"/>
</dbReference>
<evidence type="ECO:0000256" key="16">
    <source>
        <dbReference type="PIRSR" id="PIRSR004682-3"/>
    </source>
</evidence>
<proteinExistence type="inferred from homology"/>
<comment type="subcellular location">
    <subcellularLocation>
        <location evidence="4 14">Cytoplasm</location>
    </subcellularLocation>
</comment>
<feature type="site" description="Stabilizes the phosphoryl group" evidence="16">
    <location>
        <position position="55"/>
    </location>
</feature>
<dbReference type="RefSeq" id="WP_105073348.1">
    <property type="nucleotide sequence ID" value="NZ_JAFLKP010000232.1"/>
</dbReference>
<evidence type="ECO:0000256" key="14">
    <source>
        <dbReference type="PIRNR" id="PIRNR004682"/>
    </source>
</evidence>